<dbReference type="EMBL" id="PDVP01000009">
    <property type="protein sequence ID" value="PHP66262.1"/>
    <property type="molecule type" value="Genomic_DNA"/>
</dbReference>
<dbReference type="InterPro" id="IPR052894">
    <property type="entry name" value="AsmA-related"/>
</dbReference>
<evidence type="ECO:0000313" key="1">
    <source>
        <dbReference type="EMBL" id="PHP66262.1"/>
    </source>
</evidence>
<name>A0A2G1QL87_9HYPH</name>
<protein>
    <submittedName>
        <fullName evidence="1">Uncharacterized protein</fullName>
    </submittedName>
</protein>
<reference evidence="1 2" key="1">
    <citation type="submission" date="2017-10" db="EMBL/GenBank/DDBJ databases">
        <title>Sedimentibacterium mangrovi gen. nov., sp. nov., a novel member of family Phyllobacteriacea isolated from mangrove sediment.</title>
        <authorList>
            <person name="Liao H."/>
            <person name="Tian Y."/>
        </authorList>
    </citation>
    <scope>NUCLEOTIDE SEQUENCE [LARGE SCALE GENOMIC DNA]</scope>
    <source>
        <strain evidence="1 2">X9-2-2</strain>
    </source>
</reference>
<dbReference type="AlphaFoldDB" id="A0A2G1QL87"/>
<dbReference type="GO" id="GO:0090313">
    <property type="term" value="P:regulation of protein targeting to membrane"/>
    <property type="evidence" value="ECO:0007669"/>
    <property type="project" value="TreeGrafter"/>
</dbReference>
<comment type="caution">
    <text evidence="1">The sequence shown here is derived from an EMBL/GenBank/DDBJ whole genome shotgun (WGS) entry which is preliminary data.</text>
</comment>
<organism evidence="1 2">
    <name type="scientific">Zhengella mangrovi</name>
    <dbReference type="NCBI Taxonomy" id="1982044"/>
    <lineage>
        <taxon>Bacteria</taxon>
        <taxon>Pseudomonadati</taxon>
        <taxon>Pseudomonadota</taxon>
        <taxon>Alphaproteobacteria</taxon>
        <taxon>Hyphomicrobiales</taxon>
        <taxon>Notoacmeibacteraceae</taxon>
        <taxon>Zhengella</taxon>
    </lineage>
</organism>
<accession>A0A2G1QL87</accession>
<dbReference type="PANTHER" id="PTHR30441:SF4">
    <property type="entry name" value="PROTEIN ASMA"/>
    <property type="match status" value="1"/>
</dbReference>
<dbReference type="Proteomes" id="UP000221168">
    <property type="component" value="Unassembled WGS sequence"/>
</dbReference>
<dbReference type="GO" id="GO:0005886">
    <property type="term" value="C:plasma membrane"/>
    <property type="evidence" value="ECO:0007669"/>
    <property type="project" value="TreeGrafter"/>
</dbReference>
<dbReference type="PANTHER" id="PTHR30441">
    <property type="entry name" value="DUF748 DOMAIN-CONTAINING PROTEIN"/>
    <property type="match status" value="1"/>
</dbReference>
<evidence type="ECO:0000313" key="2">
    <source>
        <dbReference type="Proteomes" id="UP000221168"/>
    </source>
</evidence>
<keyword evidence="2" id="KW-1185">Reference proteome</keyword>
<gene>
    <name evidence="1" type="ORF">CSC94_15140</name>
</gene>
<sequence>MSAPVIRRLVVSGVLLGVVALAVFLSLPFLASTSIIRNRITTELSNWTGYRVKLTAAPEISLFPSVEVRLAGVQLSPWTSSDTTIARAEEVRVALSAFDAISGRIRFSRIDILRPVVNLPNATSLPVAPTSGRFVTALLVASSAVAANPEKPDISAVPDDPLGIVSVVDGRAVYIRNEQEVPVVTSVNANVSWPQLDDSLSAIGSMIWNGEQADFQLSASQPLLLMAGGQSKLATKVTAKPMGFSFDGTVNRRPNLFIDGAASLSTPSLSRALEWCRVTTSQGLLPGKITLGGKLSGGPDRMKLEDADLAFGDSAGSGVLEFSLAKDVPSVAGTLHFPSLKLATILNAFPGSLPGEGAAEQLANVPQGRVNLDLRLSADNATFGPVKLSEVAATAQVNDDLSAFDISDARAFDGSLQAGLRINHGTAGKTSELRVLATEVDGALIGKTIPWASGIPDATMTVSLIMKGPGATWPDLIENSTGSLSAQMRAGTIPEVDLDKFVERLKGAGFFRLTEAQGRALAFDKAEVELAIDHGVARIQKANLETPMRRVKLVGLIPLAGRSLAIAGTVSPLSQDAPAKDELSFFAGGSWNAPLISPVIAPHLPPE</sequence>
<dbReference type="OrthoDB" id="225437at2"/>
<dbReference type="RefSeq" id="WP_099307193.1">
    <property type="nucleotide sequence ID" value="NZ_PDVP01000009.1"/>
</dbReference>
<proteinExistence type="predicted"/>